<organism evidence="2 3">
    <name type="scientific">Anaerobacterium chartisolvens</name>
    <dbReference type="NCBI Taxonomy" id="1297424"/>
    <lineage>
        <taxon>Bacteria</taxon>
        <taxon>Bacillati</taxon>
        <taxon>Bacillota</taxon>
        <taxon>Clostridia</taxon>
        <taxon>Eubacteriales</taxon>
        <taxon>Oscillospiraceae</taxon>
        <taxon>Anaerobacterium</taxon>
    </lineage>
</organism>
<keyword evidence="3" id="KW-1185">Reference proteome</keyword>
<keyword evidence="1" id="KW-0812">Transmembrane</keyword>
<sequence length="178" mass="20582">MDKKTVWFALFRNVVPADYESWMEKLASEGWNVNKIGQFSSIKMTFNKTSPKKYRYVFDLNAFPRKDYIDIYKQFGWELVGKMSSCFVWRKEYEGVRPESFTDKESIIKRNKRTRNAVAACMILLLAGTLGTLAGIGIKIYFGKTGGIPELVLQAVFLGTVSYYLWRVVAKIQQSIER</sequence>
<dbReference type="AlphaFoldDB" id="A0A369BBC3"/>
<dbReference type="OrthoDB" id="8757095at2"/>
<evidence type="ECO:0000256" key="1">
    <source>
        <dbReference type="SAM" id="Phobius"/>
    </source>
</evidence>
<feature type="transmembrane region" description="Helical" evidence="1">
    <location>
        <begin position="117"/>
        <end position="142"/>
    </location>
</feature>
<dbReference type="Pfam" id="PF11193">
    <property type="entry name" value="DUF2812"/>
    <property type="match status" value="1"/>
</dbReference>
<comment type="caution">
    <text evidence="2">The sequence shown here is derived from an EMBL/GenBank/DDBJ whole genome shotgun (WGS) entry which is preliminary data.</text>
</comment>
<name>A0A369BBC3_9FIRM</name>
<keyword evidence="1" id="KW-0472">Membrane</keyword>
<dbReference type="EMBL" id="QPJT01000004">
    <property type="protein sequence ID" value="RCX18832.1"/>
    <property type="molecule type" value="Genomic_DNA"/>
</dbReference>
<protein>
    <submittedName>
        <fullName evidence="2">Uncharacterized protein DUF2812</fullName>
    </submittedName>
</protein>
<dbReference type="RefSeq" id="WP_114296678.1">
    <property type="nucleotide sequence ID" value="NZ_QPJT01000004.1"/>
</dbReference>
<proteinExistence type="predicted"/>
<accession>A0A369BBC3</accession>
<evidence type="ECO:0000313" key="3">
    <source>
        <dbReference type="Proteomes" id="UP000253034"/>
    </source>
</evidence>
<gene>
    <name evidence="2" type="ORF">DFR58_104101</name>
</gene>
<keyword evidence="1" id="KW-1133">Transmembrane helix</keyword>
<dbReference type="Proteomes" id="UP000253034">
    <property type="component" value="Unassembled WGS sequence"/>
</dbReference>
<dbReference type="InterPro" id="IPR021359">
    <property type="entry name" value="DUF2812"/>
</dbReference>
<feature type="transmembrane region" description="Helical" evidence="1">
    <location>
        <begin position="148"/>
        <end position="166"/>
    </location>
</feature>
<evidence type="ECO:0000313" key="2">
    <source>
        <dbReference type="EMBL" id="RCX18832.1"/>
    </source>
</evidence>
<reference evidence="2 3" key="1">
    <citation type="submission" date="2018-07" db="EMBL/GenBank/DDBJ databases">
        <title>Genomic Encyclopedia of Type Strains, Phase IV (KMG-IV): sequencing the most valuable type-strain genomes for metagenomic binning, comparative biology and taxonomic classification.</title>
        <authorList>
            <person name="Goeker M."/>
        </authorList>
    </citation>
    <scope>NUCLEOTIDE SEQUENCE [LARGE SCALE GENOMIC DNA]</scope>
    <source>
        <strain evidence="2 3">DSM 27016</strain>
    </source>
</reference>